<accession>A0A2T4J9C6</accession>
<proteinExistence type="predicted"/>
<organism evidence="2 3">
    <name type="scientific">Fuscovulum blasticum DSM 2131</name>
    <dbReference type="NCBI Taxonomy" id="1188250"/>
    <lineage>
        <taxon>Bacteria</taxon>
        <taxon>Pseudomonadati</taxon>
        <taxon>Pseudomonadota</taxon>
        <taxon>Alphaproteobacteria</taxon>
        <taxon>Rhodobacterales</taxon>
        <taxon>Paracoccaceae</taxon>
        <taxon>Pseudogemmobacter</taxon>
    </lineage>
</organism>
<dbReference type="Pfam" id="PF06527">
    <property type="entry name" value="TniQ"/>
    <property type="match status" value="1"/>
</dbReference>
<reference evidence="2 3" key="1">
    <citation type="submission" date="2018-03" db="EMBL/GenBank/DDBJ databases">
        <title>Rhodobacter blasticus.</title>
        <authorList>
            <person name="Meyer T.E."/>
            <person name="Miller S."/>
            <person name="Lodha T."/>
            <person name="Gandham S."/>
            <person name="Chintalapati S."/>
            <person name="Chintalapati V.R."/>
        </authorList>
    </citation>
    <scope>NUCLEOTIDE SEQUENCE [LARGE SCALE GENOMIC DNA]</scope>
    <source>
        <strain evidence="2 3">DSM 2131</strain>
    </source>
</reference>
<evidence type="ECO:0000259" key="1">
    <source>
        <dbReference type="Pfam" id="PF06527"/>
    </source>
</evidence>
<dbReference type="Proteomes" id="UP000241362">
    <property type="component" value="Unassembled WGS sequence"/>
</dbReference>
<dbReference type="InterPro" id="IPR009492">
    <property type="entry name" value="TniQ"/>
</dbReference>
<dbReference type="RefSeq" id="WP_107673153.1">
    <property type="nucleotide sequence ID" value="NZ_PZKE01000007.1"/>
</dbReference>
<dbReference type="AlphaFoldDB" id="A0A2T4J9C6"/>
<protein>
    <recommendedName>
        <fullName evidence="1">TniQ domain-containing protein</fullName>
    </recommendedName>
</protein>
<feature type="domain" description="TniQ" evidence="1">
    <location>
        <begin position="9"/>
        <end position="96"/>
    </location>
</feature>
<keyword evidence="3" id="KW-1185">Reference proteome</keyword>
<comment type="caution">
    <text evidence="2">The sequence shown here is derived from an EMBL/GenBank/DDBJ whole genome shotgun (WGS) entry which is preliminary data.</text>
</comment>
<sequence>MGLSWRRILQLEPEALQDLADLTGADPDDFAAHSCMPTGAGGFQFRGRDLPRAFLDRSTLKLCPRCVQADIVDHRRTGGRAEWQIDLLNVCPVHGVLFQALTLPDYPRCPHDFAGRMAEGALLVQAGPQAWRFARYLSDRLLRPSHGETSAWLDALPIDVAARLCENAGILMLHGPAAQLKALDREARVQANATGFAICANGPEALRDAYDGIRHQSSSDRGGSTPTSASIPAGCNACRSRTVTVRSSITSGPSCWRATLSRRGRRCWGSPAPSSAGSLGPIWGAGTG</sequence>
<gene>
    <name evidence="2" type="ORF">C5F44_08765</name>
</gene>
<evidence type="ECO:0000313" key="2">
    <source>
        <dbReference type="EMBL" id="PTE14463.1"/>
    </source>
</evidence>
<evidence type="ECO:0000313" key="3">
    <source>
        <dbReference type="Proteomes" id="UP000241362"/>
    </source>
</evidence>
<dbReference type="EMBL" id="PZKE01000007">
    <property type="protein sequence ID" value="PTE14463.1"/>
    <property type="molecule type" value="Genomic_DNA"/>
</dbReference>
<name>A0A2T4J9C6_FUSBL</name>